<dbReference type="InterPro" id="IPR016163">
    <property type="entry name" value="Ald_DH_C"/>
</dbReference>
<proteinExistence type="predicted"/>
<reference evidence="3" key="1">
    <citation type="submission" date="2020-08" db="EMBL/GenBank/DDBJ databases">
        <title>Genome public.</title>
        <authorList>
            <person name="Liu C."/>
            <person name="Sun Q."/>
        </authorList>
    </citation>
    <scope>NUCLEOTIDE SEQUENCE</scope>
    <source>
        <strain evidence="3">NSJ-23</strain>
    </source>
</reference>
<gene>
    <name evidence="3" type="ORF">H8S11_04855</name>
</gene>
<dbReference type="Proteomes" id="UP000628736">
    <property type="component" value="Unassembled WGS sequence"/>
</dbReference>
<accession>A0A8J6J125</accession>
<evidence type="ECO:0000313" key="4">
    <source>
        <dbReference type="Proteomes" id="UP000628736"/>
    </source>
</evidence>
<dbReference type="SUPFAM" id="SSF53720">
    <property type="entry name" value="ALDH-like"/>
    <property type="match status" value="1"/>
</dbReference>
<keyword evidence="1" id="KW-0560">Oxidoreductase</keyword>
<comment type="caution">
    <text evidence="3">The sequence shown here is derived from an EMBL/GenBank/DDBJ whole genome shotgun (WGS) entry which is preliminary data.</text>
</comment>
<dbReference type="EMBL" id="JACOPO010000002">
    <property type="protein sequence ID" value="MBC5722144.1"/>
    <property type="molecule type" value="Genomic_DNA"/>
</dbReference>
<dbReference type="Pfam" id="PF00171">
    <property type="entry name" value="Aldedh"/>
    <property type="match status" value="1"/>
</dbReference>
<dbReference type="PANTHER" id="PTHR11699">
    <property type="entry name" value="ALDEHYDE DEHYDROGENASE-RELATED"/>
    <property type="match status" value="1"/>
</dbReference>
<dbReference type="GO" id="GO:0016620">
    <property type="term" value="F:oxidoreductase activity, acting on the aldehyde or oxo group of donors, NAD or NADP as acceptor"/>
    <property type="evidence" value="ECO:0007669"/>
    <property type="project" value="InterPro"/>
</dbReference>
<feature type="domain" description="Aldehyde dehydrogenase" evidence="2">
    <location>
        <begin position="3"/>
        <end position="265"/>
    </location>
</feature>
<dbReference type="RefSeq" id="WP_186852381.1">
    <property type="nucleotide sequence ID" value="NZ_JACOPO010000002.1"/>
</dbReference>
<dbReference type="InterPro" id="IPR016161">
    <property type="entry name" value="Ald_DH/histidinol_DH"/>
</dbReference>
<dbReference type="AlphaFoldDB" id="A0A8J6J125"/>
<dbReference type="InterPro" id="IPR015590">
    <property type="entry name" value="Aldehyde_DH_dom"/>
</dbReference>
<keyword evidence="4" id="KW-1185">Reference proteome</keyword>
<organism evidence="3 4">
    <name type="scientific">Flintibacter hominis</name>
    <dbReference type="NCBI Taxonomy" id="2763048"/>
    <lineage>
        <taxon>Bacteria</taxon>
        <taxon>Bacillati</taxon>
        <taxon>Bacillota</taxon>
        <taxon>Clostridia</taxon>
        <taxon>Eubacteriales</taxon>
        <taxon>Flintibacter</taxon>
    </lineage>
</organism>
<dbReference type="Gene3D" id="3.40.605.10">
    <property type="entry name" value="Aldehyde Dehydrogenase, Chain A, domain 1"/>
    <property type="match status" value="1"/>
</dbReference>
<evidence type="ECO:0000313" key="3">
    <source>
        <dbReference type="EMBL" id="MBC5722144.1"/>
    </source>
</evidence>
<name>A0A8J6J125_9FIRM</name>
<sequence length="456" mass="49848">MNTQEYLEELIGKARTAQKEFETYTQEKVDEAVRAIGKSVYDHAEELANLAVEETRMGRVDSKIAKCRNKAKSTWWRMKGKKSRGIIERDEKNGIVKVAKPIGVVGCITATTNPVINPMHNSMCALKCGNAVIICPHPRAKKVGVRTVELMNEALDQLGMPNNLIQIIAEPTMELSAGLMKFADLCVCTGGPALVKTAYSSGKPVYGVGQGNVQVLVDRDVDYDEVAKMVIAGRTFDNGVLCTCEQNIICPRDKAGEMIAAVKANGAYYIGTQGEADKVRDSAFPDGVFNKAWTGTTVQEIAELAGLKDVPQDAKVIVCCTHGYARDEVLSKEKLFPVLALFLYDTWEDAMEIARANLAEEGMGHSVVIHSNTQEHIEAVSFVVNVSRYAVNQVGGTALGGAMDNGLNPTTTLGCGTWGNNVISENLWYTHLMNVSRISYKVPEMYIPTDKEIWAE</sequence>
<dbReference type="InterPro" id="IPR016162">
    <property type="entry name" value="Ald_DH_N"/>
</dbReference>
<protein>
    <submittedName>
        <fullName evidence="3">Aldehyde dehydrogenase family protein</fullName>
    </submittedName>
</protein>
<dbReference type="Gene3D" id="3.40.309.10">
    <property type="entry name" value="Aldehyde Dehydrogenase, Chain A, domain 2"/>
    <property type="match status" value="1"/>
</dbReference>
<evidence type="ECO:0000256" key="1">
    <source>
        <dbReference type="ARBA" id="ARBA00023002"/>
    </source>
</evidence>
<evidence type="ECO:0000259" key="2">
    <source>
        <dbReference type="Pfam" id="PF00171"/>
    </source>
</evidence>